<accession>A0A1I4XDG6</accession>
<organism evidence="1 2">
    <name type="scientific">Chryseobacterium oleae</name>
    <dbReference type="NCBI Taxonomy" id="491207"/>
    <lineage>
        <taxon>Bacteria</taxon>
        <taxon>Pseudomonadati</taxon>
        <taxon>Bacteroidota</taxon>
        <taxon>Flavobacteriia</taxon>
        <taxon>Flavobacteriales</taxon>
        <taxon>Weeksellaceae</taxon>
        <taxon>Chryseobacterium group</taxon>
        <taxon>Chryseobacterium</taxon>
    </lineage>
</organism>
<keyword evidence="2" id="KW-1185">Reference proteome</keyword>
<proteinExistence type="predicted"/>
<gene>
    <name evidence="1" type="ORF">SAMN05421594_1751</name>
</gene>
<dbReference type="Proteomes" id="UP000198769">
    <property type="component" value="Unassembled WGS sequence"/>
</dbReference>
<dbReference type="EMBL" id="FOVD01000002">
    <property type="protein sequence ID" value="SFN23934.1"/>
    <property type="molecule type" value="Genomic_DNA"/>
</dbReference>
<dbReference type="RefSeq" id="WP_139222012.1">
    <property type="nucleotide sequence ID" value="NZ_FOVD01000002.1"/>
</dbReference>
<dbReference type="OrthoDB" id="1187902at2"/>
<name>A0A1I4XDG6_CHROL</name>
<reference evidence="2" key="1">
    <citation type="submission" date="2016-10" db="EMBL/GenBank/DDBJ databases">
        <authorList>
            <person name="Varghese N."/>
            <person name="Submissions S."/>
        </authorList>
    </citation>
    <scope>NUCLEOTIDE SEQUENCE [LARGE SCALE GENOMIC DNA]</scope>
    <source>
        <strain evidence="2">DSM 25575</strain>
    </source>
</reference>
<protein>
    <submittedName>
        <fullName evidence="1">Uncharacterized protein</fullName>
    </submittedName>
</protein>
<evidence type="ECO:0000313" key="1">
    <source>
        <dbReference type="EMBL" id="SFN23934.1"/>
    </source>
</evidence>
<evidence type="ECO:0000313" key="2">
    <source>
        <dbReference type="Proteomes" id="UP000198769"/>
    </source>
</evidence>
<sequence>MKKHLLIGILIFSFAGILHGQEINSNRFDKVVKSLKLDKTTIKEEFCTEKKIPNEEDSYIAVLPILQGKEEEDFFVVRNYIVITNENGEIKNQYFDPTEITSDAIMLRSIVIDTGLYTISNGIRAFGVKVSAQNGSQPNPYSTETISLYYPTGQTLKKVLNEFELNRYGAEWDTRCTGEADEDQSVIMMDKTKTNHFTDLKIKTISIHRKTKEVNGDCKENETSKTSYRILKFKNGKYQ</sequence>
<dbReference type="AlphaFoldDB" id="A0A1I4XDG6"/>